<proteinExistence type="predicted"/>
<sequence length="59" mass="6363">MNHEPSGLWIGVRWYVFVGVGNVSFVGSFDPLVGIEGLVGTRETPEKAGCQEKKTVVKG</sequence>
<dbReference type="EMBL" id="WLYP01000002">
    <property type="protein sequence ID" value="MTD34933.1"/>
    <property type="molecule type" value="Genomic_DNA"/>
</dbReference>
<accession>A0A6A8NFI5</accession>
<dbReference type="RefSeq" id="WP_086339288.1">
    <property type="nucleotide sequence ID" value="NZ_JACYYY010000002.1"/>
</dbReference>
<evidence type="ECO:0000313" key="1">
    <source>
        <dbReference type="EMBL" id="MTD34933.1"/>
    </source>
</evidence>
<reference evidence="1" key="1">
    <citation type="submission" date="2019-10" db="EMBL/GenBank/DDBJ databases">
        <title>Identification of the same linezolid-resistant Tn6246::fexB-poxtA-carrying Enterococcus faecium strain colonizing a hospitalized patient and bovines in different continents.</title>
        <authorList>
            <person name="Tedim A.P."/>
            <person name="Freitas A.R."/>
            <person name="Novais C."/>
            <person name="Duarte B."/>
            <person name="Elghaieb H."/>
            <person name="Abbassi M.S."/>
            <person name="Peixe L."/>
        </authorList>
    </citation>
    <scope>NUCLEOTIDE SEQUENCE</scope>
    <source>
        <strain evidence="1">2FEZ</strain>
    </source>
</reference>
<protein>
    <submittedName>
        <fullName evidence="1">Uncharacterized protein</fullName>
    </submittedName>
</protein>
<dbReference type="AlphaFoldDB" id="A0A6A8NFI5"/>
<organism evidence="1">
    <name type="scientific">Enterococcus faecium</name>
    <name type="common">Streptococcus faecium</name>
    <dbReference type="NCBI Taxonomy" id="1352"/>
    <lineage>
        <taxon>Bacteria</taxon>
        <taxon>Bacillati</taxon>
        <taxon>Bacillota</taxon>
        <taxon>Bacilli</taxon>
        <taxon>Lactobacillales</taxon>
        <taxon>Enterococcaceae</taxon>
        <taxon>Enterococcus</taxon>
    </lineage>
</organism>
<gene>
    <name evidence="1" type="ORF">GKZ95_03425</name>
</gene>
<name>A0A6A8NFI5_ENTFC</name>
<comment type="caution">
    <text evidence="1">The sequence shown here is derived from an EMBL/GenBank/DDBJ whole genome shotgun (WGS) entry which is preliminary data.</text>
</comment>